<accession>A0ABQ3FX56</accession>
<dbReference type="EMBL" id="BMYK01000003">
    <property type="protein sequence ID" value="GHC74092.1"/>
    <property type="molecule type" value="Genomic_DNA"/>
</dbReference>
<dbReference type="InterPro" id="IPR023606">
    <property type="entry name" value="CoA-Trfase_III_dom_1_sf"/>
</dbReference>
<proteinExistence type="predicted"/>
<dbReference type="InterPro" id="IPR003673">
    <property type="entry name" value="CoA-Trfase_fam_III"/>
</dbReference>
<dbReference type="Pfam" id="PF02515">
    <property type="entry name" value="CoA_transf_3"/>
    <property type="match status" value="2"/>
</dbReference>
<dbReference type="PANTHER" id="PTHR48207:SF3">
    <property type="entry name" value="SUCCINATE--HYDROXYMETHYLGLUTARATE COA-TRANSFERASE"/>
    <property type="match status" value="1"/>
</dbReference>
<keyword evidence="3" id="KW-1185">Reference proteome</keyword>
<dbReference type="PANTHER" id="PTHR48207">
    <property type="entry name" value="SUCCINATE--HYDROXYMETHYLGLUTARATE COA-TRANSFERASE"/>
    <property type="match status" value="1"/>
</dbReference>
<evidence type="ECO:0000313" key="3">
    <source>
        <dbReference type="Proteomes" id="UP000626210"/>
    </source>
</evidence>
<organism evidence="2 3">
    <name type="scientific">Pseudorhodoferax aquiterrae</name>
    <dbReference type="NCBI Taxonomy" id="747304"/>
    <lineage>
        <taxon>Bacteria</taxon>
        <taxon>Pseudomonadati</taxon>
        <taxon>Pseudomonadota</taxon>
        <taxon>Betaproteobacteria</taxon>
        <taxon>Burkholderiales</taxon>
        <taxon>Comamonadaceae</taxon>
    </lineage>
</organism>
<dbReference type="Proteomes" id="UP000626210">
    <property type="component" value="Unassembled WGS sequence"/>
</dbReference>
<sequence length="793" mass="83348">MTDATPHRAALAGLRVLEVGGGAAAAYCGRLLADAGAEVCSTALREPLRLAGIVRADDPVEQAYGHWLAAGKTLLPAMAQDAVQTLSRGFDLVLVGEASQCDAAALQPRVASVDLCWFGRWDPRHGWPGSDLVVQALNGMPHMVGPEDGPPLANGDRQATLVGGVTAYIAACAALLAEPAGTPRRLEVSIAEANLVLAEMHMYFFQRDGQPMRRWGINRFAPNSPVGIYPCREGWVGITVATPDQWRALCEALDLKTMAADEGLATRELRFGRLDEVEQGLCAALARRTATEWAAVGRDHRVPIVVVPDAEGILQHPVFGARASLGRLALPGGAVQVPRTPFGLTETPVPTHLAPARAMAVDHPAGPAQATATPAAVAHAPPLQGLTLVDFSMGWAGPLAARLLADLGATVVKIEAARYPDWWRGMNWTPEFIAERGYELSSIFCGMNRGKQGVSIDLTTAAGRQIALDLVRGADAVVENQAAGVMAKFGLDYAQLRAVRPDVVMASMSCFGTGNAWSGTRAYGSTLEQGSGLPSFTGTPGTPPTMTHLAHGDPVGGLYGCAGLLTALVHRRRHGQGQYVNISMVEAMLQFTTPALLAHQLVPAVPLRRGNRRGHAVPHGIYPAAGADQWLALEVADADGFAALCQLLGRSDWAQDPALRTLEGRREHEDAIDAAIAAWSRPQAPATAAATLRAAGIAAAPVLRADQLEADPDLAGADLFIDLVRAVSGPQRQVGPAIRQDGQRLGARSPAPLLGEHSQAALQAHAGIGPARFDALVAEGVIGLSPKPARNLV</sequence>
<gene>
    <name evidence="2" type="ORF">GCM10007320_10900</name>
</gene>
<dbReference type="Gene3D" id="3.40.50.10540">
    <property type="entry name" value="Crotonobetainyl-coa:carnitine coa-transferase, domain 1"/>
    <property type="match status" value="2"/>
</dbReference>
<dbReference type="Gene3D" id="3.30.1540.10">
    <property type="entry name" value="formyl-coa transferase, domain 3"/>
    <property type="match status" value="2"/>
</dbReference>
<comment type="caution">
    <text evidence="2">The sequence shown here is derived from an EMBL/GenBank/DDBJ whole genome shotgun (WGS) entry which is preliminary data.</text>
</comment>
<reference evidence="3" key="1">
    <citation type="journal article" date="2019" name="Int. J. Syst. Evol. Microbiol.">
        <title>The Global Catalogue of Microorganisms (GCM) 10K type strain sequencing project: providing services to taxonomists for standard genome sequencing and annotation.</title>
        <authorList>
            <consortium name="The Broad Institute Genomics Platform"/>
            <consortium name="The Broad Institute Genome Sequencing Center for Infectious Disease"/>
            <person name="Wu L."/>
            <person name="Ma J."/>
        </authorList>
    </citation>
    <scope>NUCLEOTIDE SEQUENCE [LARGE SCALE GENOMIC DNA]</scope>
    <source>
        <strain evidence="3">KCTC 23314</strain>
    </source>
</reference>
<dbReference type="GO" id="GO:0016740">
    <property type="term" value="F:transferase activity"/>
    <property type="evidence" value="ECO:0007669"/>
    <property type="project" value="UniProtKB-KW"/>
</dbReference>
<dbReference type="RefSeq" id="WP_189685952.1">
    <property type="nucleotide sequence ID" value="NZ_BMYK01000003.1"/>
</dbReference>
<dbReference type="InterPro" id="IPR044855">
    <property type="entry name" value="CoA-Trfase_III_dom3_sf"/>
</dbReference>
<keyword evidence="1 2" id="KW-0808">Transferase</keyword>
<evidence type="ECO:0000256" key="1">
    <source>
        <dbReference type="ARBA" id="ARBA00022679"/>
    </source>
</evidence>
<dbReference type="InterPro" id="IPR050483">
    <property type="entry name" value="CoA-transferase_III_domain"/>
</dbReference>
<dbReference type="SUPFAM" id="SSF89796">
    <property type="entry name" value="CoA-transferase family III (CaiB/BaiF)"/>
    <property type="match status" value="2"/>
</dbReference>
<name>A0ABQ3FX56_9BURK</name>
<evidence type="ECO:0000313" key="2">
    <source>
        <dbReference type="EMBL" id="GHC74092.1"/>
    </source>
</evidence>
<protein>
    <submittedName>
        <fullName evidence="2">CoA transferase</fullName>
    </submittedName>
</protein>